<organism evidence="1 2">
    <name type="scientific">Sorangium cellulosum So0157-2</name>
    <dbReference type="NCBI Taxonomy" id="1254432"/>
    <lineage>
        <taxon>Bacteria</taxon>
        <taxon>Pseudomonadati</taxon>
        <taxon>Myxococcota</taxon>
        <taxon>Polyangia</taxon>
        <taxon>Polyangiales</taxon>
        <taxon>Polyangiaceae</taxon>
        <taxon>Sorangium</taxon>
    </lineage>
</organism>
<name>S4XWB5_SORCE</name>
<dbReference type="Proteomes" id="UP000014803">
    <property type="component" value="Chromosome"/>
</dbReference>
<evidence type="ECO:0000313" key="2">
    <source>
        <dbReference type="Proteomes" id="UP000014803"/>
    </source>
</evidence>
<dbReference type="SUPFAM" id="SSF52467">
    <property type="entry name" value="DHS-like NAD/FAD-binding domain"/>
    <property type="match status" value="1"/>
</dbReference>
<proteinExistence type="predicted"/>
<sequence length="415" mass="45531">MHYGAFRCQMVLIVEPYREESGARASVEGAADPALEELREAYQRGRLLVFAGSDLSTAAGLPAWRELVEVLAARARSRGATQAALQEIARLVSQERRVDALSAARAALGSNEFCAVVERIWSDTGYDVPPIAAAIAALAPQLSGLITTTLDHLLERAFGGRWPVLVRTTADLAQRRGYILKLHGTLVDRATWVLTRDEHDRLFYGDAEFQRTLSAIVHAHTVVFVGHELASDEHDWLFAPARARSSDQAPRHFGLVPDGSVGPGRRHALEAAGMRIVSYRDQDGRHAAAASLLRGLARAGAIAPTDVTSTSAPSDLDASSARAAHVEGPVDPRRLRAQIEETFSFEELETFFADSFPEIRGGIASIVSPVHNAEYRAFKLVKYFERRNRLRDLQTKIQEHIGQAPHTHPAPARHE</sequence>
<dbReference type="Pfam" id="PF13289">
    <property type="entry name" value="SIR2_2"/>
    <property type="match status" value="1"/>
</dbReference>
<accession>S4XWB5</accession>
<dbReference type="eggNOG" id="COG0846">
    <property type="taxonomic scope" value="Bacteria"/>
</dbReference>
<gene>
    <name evidence="1" type="ORF">SCE1572_25140</name>
</gene>
<protein>
    <submittedName>
        <fullName evidence="1">Uncharacterized protein</fullName>
    </submittedName>
</protein>
<dbReference type="EMBL" id="CP003969">
    <property type="protein sequence ID" value="AGP37487.1"/>
    <property type="molecule type" value="Genomic_DNA"/>
</dbReference>
<dbReference type="KEGG" id="scu:SCE1572_25140"/>
<dbReference type="STRING" id="1254432.SCE1572_25140"/>
<dbReference type="RefSeq" id="WP_020736948.1">
    <property type="nucleotide sequence ID" value="NC_021658.1"/>
</dbReference>
<dbReference type="OrthoDB" id="5494324at2"/>
<reference evidence="1 2" key="1">
    <citation type="journal article" date="2013" name="Sci. Rep.">
        <title>Extraordinary expansion of a Sorangium cellulosum genome from an alkaline milieu.</title>
        <authorList>
            <person name="Han K."/>
            <person name="Li Z.F."/>
            <person name="Peng R."/>
            <person name="Zhu L.P."/>
            <person name="Zhou T."/>
            <person name="Wang L.G."/>
            <person name="Li S.G."/>
            <person name="Zhang X.B."/>
            <person name="Hu W."/>
            <person name="Wu Z.H."/>
            <person name="Qin N."/>
            <person name="Li Y.Z."/>
        </authorList>
    </citation>
    <scope>NUCLEOTIDE SEQUENCE [LARGE SCALE GENOMIC DNA]</scope>
    <source>
        <strain evidence="1 2">So0157-2</strain>
    </source>
</reference>
<dbReference type="InterPro" id="IPR029035">
    <property type="entry name" value="DHS-like_NAD/FAD-binding_dom"/>
</dbReference>
<dbReference type="AlphaFoldDB" id="S4XWB5"/>
<evidence type="ECO:0000313" key="1">
    <source>
        <dbReference type="EMBL" id="AGP37487.1"/>
    </source>
</evidence>
<dbReference type="eggNOG" id="COG1409">
    <property type="taxonomic scope" value="Bacteria"/>
</dbReference>
<dbReference type="PATRIC" id="fig|1254432.3.peg.5707"/>
<dbReference type="HOGENOM" id="CLU_662050_0_0_7"/>